<feature type="non-terminal residue" evidence="3">
    <location>
        <position position="1"/>
    </location>
</feature>
<evidence type="ECO:0000256" key="1">
    <source>
        <dbReference type="ARBA" id="ARBA00003543"/>
    </source>
</evidence>
<dbReference type="InterPro" id="IPR020547">
    <property type="entry name" value="ATP_synth_F1_esu_C"/>
</dbReference>
<protein>
    <submittedName>
        <fullName evidence="3">F0F1 ATP synthase subunit epsilon</fullName>
    </submittedName>
</protein>
<comment type="caution">
    <text evidence="3">The sequence shown here is derived from an EMBL/GenBank/DDBJ whole genome shotgun (WGS) entry which is preliminary data.</text>
</comment>
<dbReference type="Pfam" id="PF00401">
    <property type="entry name" value="ATP-synt_DE"/>
    <property type="match status" value="1"/>
</dbReference>
<accession>A0A9D9D7E2</accession>
<proteinExistence type="predicted"/>
<evidence type="ECO:0000259" key="2">
    <source>
        <dbReference type="Pfam" id="PF00401"/>
    </source>
</evidence>
<feature type="domain" description="ATP synthase epsilon subunit C-terminal" evidence="2">
    <location>
        <begin position="1"/>
        <end position="36"/>
    </location>
</feature>
<organism evidence="3 4">
    <name type="scientific">Candidatus Scatoplasma merdavium</name>
    <dbReference type="NCBI Taxonomy" id="2840932"/>
    <lineage>
        <taxon>Bacteria</taxon>
        <taxon>Bacillati</taxon>
        <taxon>Bacillota</taxon>
        <taxon>Bacilli</taxon>
        <taxon>Bacillales</taxon>
        <taxon>Candidatus Scatoplasma</taxon>
    </lineage>
</organism>
<evidence type="ECO:0000313" key="4">
    <source>
        <dbReference type="Proteomes" id="UP000823629"/>
    </source>
</evidence>
<evidence type="ECO:0000313" key="3">
    <source>
        <dbReference type="EMBL" id="MBO8414073.1"/>
    </source>
</evidence>
<reference evidence="3" key="2">
    <citation type="journal article" date="2021" name="PeerJ">
        <title>Extensive microbial diversity within the chicken gut microbiome revealed by metagenomics and culture.</title>
        <authorList>
            <person name="Gilroy R."/>
            <person name="Ravi A."/>
            <person name="Getino M."/>
            <person name="Pursley I."/>
            <person name="Horton D.L."/>
            <person name="Alikhan N.F."/>
            <person name="Baker D."/>
            <person name="Gharbi K."/>
            <person name="Hall N."/>
            <person name="Watson M."/>
            <person name="Adriaenssens E.M."/>
            <person name="Foster-Nyarko E."/>
            <person name="Jarju S."/>
            <person name="Secka A."/>
            <person name="Antonio M."/>
            <person name="Oren A."/>
            <person name="Chaudhuri R.R."/>
            <person name="La Ragione R."/>
            <person name="Hildebrand F."/>
            <person name="Pallen M.J."/>
        </authorList>
    </citation>
    <scope>NUCLEOTIDE SEQUENCE</scope>
    <source>
        <strain evidence="3">1748</strain>
    </source>
</reference>
<comment type="function">
    <text evidence="1">Produces ATP from ADP in the presence of a proton gradient across the membrane.</text>
</comment>
<name>A0A9D9D7E2_9BACL</name>
<dbReference type="EMBL" id="JADING010000030">
    <property type="protein sequence ID" value="MBO8414073.1"/>
    <property type="molecule type" value="Genomic_DNA"/>
</dbReference>
<dbReference type="Gene3D" id="1.20.5.440">
    <property type="entry name" value="ATP synthase delta/epsilon subunit, C-terminal domain"/>
    <property type="match status" value="1"/>
</dbReference>
<reference evidence="3" key="1">
    <citation type="submission" date="2020-10" db="EMBL/GenBank/DDBJ databases">
        <authorList>
            <person name="Gilroy R."/>
        </authorList>
    </citation>
    <scope>NUCLEOTIDE SEQUENCE</scope>
    <source>
        <strain evidence="3">1748</strain>
    </source>
</reference>
<dbReference type="AlphaFoldDB" id="A0A9D9D7E2"/>
<gene>
    <name evidence="3" type="ORF">IAC78_01125</name>
</gene>
<dbReference type="Proteomes" id="UP000823629">
    <property type="component" value="Unassembled WGS sequence"/>
</dbReference>
<sequence>KKRADERIKNALNDPNIDIKRAEASLNRALNRLEIASMK</sequence>